<proteinExistence type="predicted"/>
<dbReference type="GO" id="GO:0030286">
    <property type="term" value="C:dynein complex"/>
    <property type="evidence" value="ECO:0007669"/>
    <property type="project" value="InterPro"/>
</dbReference>
<reference evidence="4" key="2">
    <citation type="journal article" date="2007" name="Science">
        <title>Draft genome sequence of the sexually transmitted pathogen Trichomonas vaginalis.</title>
        <authorList>
            <person name="Carlton J.M."/>
            <person name="Hirt R.P."/>
            <person name="Silva J.C."/>
            <person name="Delcher A.L."/>
            <person name="Schatz M."/>
            <person name="Zhao Q."/>
            <person name="Wortman J.R."/>
            <person name="Bidwell S.L."/>
            <person name="Alsmark U.C.M."/>
            <person name="Besteiro S."/>
            <person name="Sicheritz-Ponten T."/>
            <person name="Noel C.J."/>
            <person name="Dacks J.B."/>
            <person name="Foster P.G."/>
            <person name="Simillion C."/>
            <person name="Van de Peer Y."/>
            <person name="Miranda-Saavedra D."/>
            <person name="Barton G.J."/>
            <person name="Westrop G.D."/>
            <person name="Mueller S."/>
            <person name="Dessi D."/>
            <person name="Fiori P.L."/>
            <person name="Ren Q."/>
            <person name="Paulsen I."/>
            <person name="Zhang H."/>
            <person name="Bastida-Corcuera F.D."/>
            <person name="Simoes-Barbosa A."/>
            <person name="Brown M.T."/>
            <person name="Hayes R.D."/>
            <person name="Mukherjee M."/>
            <person name="Okumura C.Y."/>
            <person name="Schneider R."/>
            <person name="Smith A.J."/>
            <person name="Vanacova S."/>
            <person name="Villalvazo M."/>
            <person name="Haas B.J."/>
            <person name="Pertea M."/>
            <person name="Feldblyum T.V."/>
            <person name="Utterback T.R."/>
            <person name="Shu C.L."/>
            <person name="Osoegawa K."/>
            <person name="de Jong P.J."/>
            <person name="Hrdy I."/>
            <person name="Horvathova L."/>
            <person name="Zubacova Z."/>
            <person name="Dolezal P."/>
            <person name="Malik S.B."/>
            <person name="Logsdon J.M. Jr."/>
            <person name="Henze K."/>
            <person name="Gupta A."/>
            <person name="Wang C.C."/>
            <person name="Dunne R.L."/>
            <person name="Upcroft J.A."/>
            <person name="Upcroft P."/>
            <person name="White O."/>
            <person name="Salzberg S.L."/>
            <person name="Tang P."/>
            <person name="Chiu C.-H."/>
            <person name="Lee Y.-S."/>
            <person name="Embley T.M."/>
            <person name="Coombs G.H."/>
            <person name="Mottram J.C."/>
            <person name="Tachezy J."/>
            <person name="Fraser-Liggett C.M."/>
            <person name="Johnson P.J."/>
        </authorList>
    </citation>
    <scope>NUCLEOTIDE SEQUENCE [LARGE SCALE GENOMIC DNA]</scope>
    <source>
        <strain evidence="4">G3</strain>
    </source>
</reference>
<organism evidence="4 5">
    <name type="scientific">Trichomonas vaginalis (strain ATCC PRA-98 / G3)</name>
    <dbReference type="NCBI Taxonomy" id="412133"/>
    <lineage>
        <taxon>Eukaryota</taxon>
        <taxon>Metamonada</taxon>
        <taxon>Parabasalia</taxon>
        <taxon>Trichomonadida</taxon>
        <taxon>Trichomonadidae</taxon>
        <taxon>Trichomonas</taxon>
    </lineage>
</organism>
<dbReference type="InParanoid" id="A2E060"/>
<dbReference type="GO" id="GO:0045505">
    <property type="term" value="F:dynein intermediate chain binding"/>
    <property type="evidence" value="ECO:0007669"/>
    <property type="project" value="InterPro"/>
</dbReference>
<dbReference type="RefSeq" id="XP_001326202.1">
    <property type="nucleotide sequence ID" value="XM_001326167.1"/>
</dbReference>
<feature type="domain" description="Dynein heavy chain linker" evidence="3">
    <location>
        <begin position="885"/>
        <end position="1260"/>
    </location>
</feature>
<dbReference type="Gene3D" id="1.20.920.20">
    <property type="match status" value="1"/>
</dbReference>
<dbReference type="GO" id="GO:0007018">
    <property type="term" value="P:microtubule-based movement"/>
    <property type="evidence" value="ECO:0007669"/>
    <property type="project" value="InterPro"/>
</dbReference>
<name>A2E060_TRIV3</name>
<dbReference type="PANTHER" id="PTHR45703:SF36">
    <property type="entry name" value="DYNEIN HEAVY CHAIN, CYTOPLASMIC"/>
    <property type="match status" value="1"/>
</dbReference>
<dbReference type="SUPFAM" id="SSF103657">
    <property type="entry name" value="BAR/IMD domain-like"/>
    <property type="match status" value="1"/>
</dbReference>
<evidence type="ECO:0000313" key="5">
    <source>
        <dbReference type="Proteomes" id="UP000001542"/>
    </source>
</evidence>
<feature type="compositionally biased region" description="Polar residues" evidence="2">
    <location>
        <begin position="89"/>
        <end position="100"/>
    </location>
</feature>
<dbReference type="STRING" id="5722.A2E060"/>
<evidence type="ECO:0000256" key="2">
    <source>
        <dbReference type="SAM" id="MobiDB-lite"/>
    </source>
</evidence>
<sequence length="3158" mass="363802">MKSQKQRFEEAFLKLQSEVQGRTKKTLNQRVTISKLLGINRGPLDLKPPTAPEGYGYNPRRKDTNTIQSLRNSLIKIHTPDPRTMKLSPRNSPRYRSTEIQPMPNLPLDTNENAPLPWNSRTILNYTQFEESLLNATNRMHKLVAPLKFDENEEAKHLFPLDYFDCEYGMSESEWELRTHGSPAVGSACIMGNANKYEWHLCRINSFDNEQFLYEIETFDEKPLIRNLSRFQIRFIDESPEVLQYREKLTIKSREDFEKLMITDCFLDSIPDPPDLLDFLNTSFKNTLTDEAKSEIGRVQKMLIFRGQAKLHQQDDLLELINKIGGDINCYSPTKLEDPFILDTSYSKSLKSINSSVNLVSSQNYYQICQKVYSLIYVMQNQLMDYVIKFFENKQYDMTEWRENIGTYKNEIRQKLDNLIDTIASTINRLCGDELETFDNEKFQNLPKNHPPLQFFNTADNTHFYKFKIYLKILMSCFARDLIEFNLNFYRELINYQINYTQPHEITIDGFTTIDQSVSDKSISTKKPFLNIELHTKRDDIKILIMDYFKVLDEELKNLVNPLRMIFDRTNVEIARSLSTSKYEGFCIDFELTSFIPPMNNFKQEEVCPIIEKTTEIFLTILSSEIQKIYNCFPTLLAYADRAVSYFTNLTIVPVEETYDYLQKIQKDKDTFLMNYPSEVWLGFSRLIFTTLRTKIIDSVNYNRETVLSKIQHEYEDRLEKLHQDYTDLTNDLKRKPSLAKEWAMLKTTVFGTIKVRQKLEEEAKHINELGDLLFSLSYGHYYRDLSKEMNMMMWPILTDIELGKALSLLLETREEYLNNNEQQIKQHKEDINTRLEIIKNTQDTNIQQQNREFVRHLNEKLVQLEQLHEEFMEYDFTKFASPRVILWSIVKTSQDQIEKWQKSVIITIDFNEAKLTCDKWLKQLRSLTASFKKDKNSLRLLISTKNDIENIIPIFKACTQSLTPKLLQNHRDDIVNIIGDKDFESKTMGYLISIKISEKLEDIDKLYKQAKLEDKADFEIINAQTYIKTCQVEFKKDEIVNISNILSDCRSTNNEMMMISATENIEEKKRKKALSIIEQITHITMTVEFISSIQILLKQLKPVQNVSGVEVDVTDFNKAASSFSEIIKELKQNPLILQYSEKEMSLHNLRQIKNLLKSVQEAFISALTKFREKIPRLLLVPDSKIIHVFSDDLQTKVDIIPTIFPGISEVFCDKNKIVKFKLDFEDEIVLLNGVSTKGDIISIIPKLEQEISSSLKSLFMKYYKENIDPSKIPVQLLILRQLMDPFYDINTSNMCFEKRRTLEVLKESLSSENAIYPSAKIDESEKVFTCFGDRSLEYKFQITKANSIIFTKISLAIIADLISNKSNEPLLIASEMYSTSSLICQQLSYICGRFCLIIHATMTTTIERLSSIIQMLNSIDIWTCFTDTELLTNEQMFELAMLVKQPFFLTVTTRDILPILSVGKVLFTISSDAFKQHVLMAGQSLYPYQPEAINFAATTLTNYIHPYSVLKYIEEQLHAEKVAFDLNFMAAFASIIPDNVYEIVKDTIDETIDIDENVFIPVIKSLISTTDFLNGVHRIMYTLNQGKKMILVKGQQYSGTSTCIMAAAKALGCKYTAVALSSSNWIKTINETFTRMDSNKTIFHVTTQFDRSFLAHVSALAFGSSLCEGQQNLLRIPENAILIFEVMTPMTTPELIAIPIISFNMPLVKSGELMAYWMANATFTLDSEIAEYIKDFVTNLISTNLQVSIFFNLFSAHLSKLPPQKPNAINNLIAYCAFWSNTFSFTQQNMWNEYSNFIIEKVPNLSHTTPFFDLTASKSQDQFTLASVYNNTRIYQFDNSLHTQYNRDVNGPISLTNIPTPQFIHGIEIIPKIIESGLHVAVIGPPSSGKTTIVDYVESQFFLRPKYQVVRIDGYNTTPEQFLQCLMMFCNTSVDGVVEPKVASNIIVVVDPMKNDGEMYGTIVSMIKTGCAIISNEVISFSKIYFIIVMEEASYPILTCCFPFRIQPYDDECLKFIAYETMMRIMVSNNVPQAYLQQTMQTMSRGVVELLYTVKKVGPEFLRTFFTVIRSVEMLDFNRNTNISDFWFQRLLDIAPHAEMRVPSKNFVYDLINVQQTGQKTFRYVSNTLQDQFERSLVPAICIFAHKLTTSPVMYNYCEFLLNTFFMPRTNAIVVNDLIVDYETITKFMSSALSAKFIIYNSVQQLPSLLHDSIVSSQLTVVYCRKPDPALINLLSNGLKSNQLNYLQLIKNNDQYIPESGIGNTFPYSNLARPNEPETKNKNGTRISQDDFAHYKFNMFVNTHFVFSVQSLEEIPYNCRSHFSIWDKHNTLTETTDQRINKLLKVVSVHNKNSLVPVIAQFPRVTQCYNYLTNKLKSFIEQRHTFLSEVMTVIESIENALKDFEGRIHDLTEQIKLDQTMKKSAENAVNNAHQVVANYTGELAKAESEYQTICENNNQLMSYMEKDGSKTIDAYKKAQRKAQKSFNADEQYKLYIQQYPSENIQNLFAAYCTLIGLSPRTNDGFWPEARGILKSGRIPNAISIFNPNDIPRENVEKFDVAMQKVNESLFPTNSPCYNFALWLKAIHMHTKRTNFNSNVTPKMSEILLQKSRKEEVIDNLKERLNKAKDDEEALQKSLKDLTDKINNEERLLQNITLFASIAKKLTKVFPSLKDSLNNFRVGEKETGKNSENFVLKAVYDLIIRPLFDPVSLKQVDNDFEEMMTSNFFDTKFFVDVKTIINTTDPICASILAGDRIISVYDPYGVAELVMGYKNGKPSECISHLTISYAESGDEDLEFKIMRAAEDGSIIVIKHADRLVDSQFFCAVANKAVTSAILGVRSVTIDEDFKAILLVDRPPEWMPPMMSFIAELEMEKAHIESMLAKDKSIFEIAEKLKTAEISVIQQRENLFLSLQSLFTQLKEIHSTRADLLRDPELQAELLTNAETAVRDAKVVGEHALDSQPWVREKSGKIVEFCGQLQSAIKIAPVYVFPLHKFDEILMHWDKANDVLEHFISCVASTMAKKHRNKFVEMKTIKTLEPKDAAQWSSVVLAHCENLATSAIFFTSLKIPCNNYLFITKETDAKIELQKLNEIIEKSETFVVSLFTDNAEQLLALSKFLQSIDTKKWKEGTKMYIHSNTMVKISPQIVDFATVVSLD</sequence>
<dbReference type="VEuPathDB" id="TrichDB:TVAG_491170"/>
<dbReference type="Gene3D" id="3.40.50.300">
    <property type="entry name" value="P-loop containing nucleotide triphosphate hydrolases"/>
    <property type="match status" value="1"/>
</dbReference>
<dbReference type="GO" id="GO:0005881">
    <property type="term" value="C:cytoplasmic microtubule"/>
    <property type="evidence" value="ECO:0000318"/>
    <property type="project" value="GO_Central"/>
</dbReference>
<dbReference type="InterPro" id="IPR013602">
    <property type="entry name" value="Dynein_heavy_linker"/>
</dbReference>
<reference evidence="4" key="1">
    <citation type="submission" date="2006-10" db="EMBL/GenBank/DDBJ databases">
        <authorList>
            <person name="Amadeo P."/>
            <person name="Zhao Q."/>
            <person name="Wortman J."/>
            <person name="Fraser-Liggett C."/>
            <person name="Carlton J."/>
        </authorList>
    </citation>
    <scope>NUCLEOTIDE SEQUENCE</scope>
    <source>
        <strain evidence="4">G3</strain>
    </source>
</reference>
<keyword evidence="1" id="KW-0175">Coiled coil</keyword>
<dbReference type="PANTHER" id="PTHR45703">
    <property type="entry name" value="DYNEIN HEAVY CHAIN"/>
    <property type="match status" value="1"/>
</dbReference>
<dbReference type="InterPro" id="IPR027417">
    <property type="entry name" value="P-loop_NTPase"/>
</dbReference>
<evidence type="ECO:0000256" key="1">
    <source>
        <dbReference type="SAM" id="Coils"/>
    </source>
</evidence>
<dbReference type="EMBL" id="DS113277">
    <property type="protein sequence ID" value="EAY13979.1"/>
    <property type="molecule type" value="Genomic_DNA"/>
</dbReference>
<dbReference type="KEGG" id="tva:4771966"/>
<feature type="region of interest" description="Disordered" evidence="2">
    <location>
        <begin position="80"/>
        <end position="107"/>
    </location>
</feature>
<keyword evidence="5" id="KW-1185">Reference proteome</keyword>
<dbReference type="InterPro" id="IPR027267">
    <property type="entry name" value="AH/BAR_dom_sf"/>
</dbReference>
<dbReference type="InterPro" id="IPR026983">
    <property type="entry name" value="DHC"/>
</dbReference>
<feature type="coiled-coil region" evidence="1">
    <location>
        <begin position="2395"/>
        <end position="2457"/>
    </location>
</feature>
<dbReference type="GO" id="GO:0051959">
    <property type="term" value="F:dynein light intermediate chain binding"/>
    <property type="evidence" value="ECO:0007669"/>
    <property type="project" value="InterPro"/>
</dbReference>
<gene>
    <name evidence="4" type="ORF">TVAG_491170</name>
</gene>
<evidence type="ECO:0000313" key="4">
    <source>
        <dbReference type="EMBL" id="EAY13979.1"/>
    </source>
</evidence>
<dbReference type="GO" id="GO:0040001">
    <property type="term" value="P:establishment of mitotic spindle localization"/>
    <property type="evidence" value="ECO:0000318"/>
    <property type="project" value="GO_Central"/>
</dbReference>
<feature type="coiled-coil region" evidence="1">
    <location>
        <begin position="2604"/>
        <end position="2652"/>
    </location>
</feature>
<dbReference type="Pfam" id="PF08393">
    <property type="entry name" value="DHC_N2"/>
    <property type="match status" value="1"/>
</dbReference>
<dbReference type="VEuPathDB" id="TrichDB:TVAGG3_0219390"/>
<protein>
    <recommendedName>
        <fullName evidence="3">Dynein heavy chain linker domain-containing protein</fullName>
    </recommendedName>
</protein>
<evidence type="ECO:0000259" key="3">
    <source>
        <dbReference type="Pfam" id="PF08393"/>
    </source>
</evidence>
<dbReference type="OrthoDB" id="10580137at2759"/>
<accession>A2E060</accession>
<dbReference type="GO" id="GO:0007097">
    <property type="term" value="P:nuclear migration"/>
    <property type="evidence" value="ECO:0000318"/>
    <property type="project" value="GO_Central"/>
</dbReference>
<dbReference type="SMR" id="A2E060"/>
<dbReference type="Proteomes" id="UP000001542">
    <property type="component" value="Unassembled WGS sequence"/>
</dbReference>